<evidence type="ECO:0000313" key="9">
    <source>
        <dbReference type="Proteomes" id="UP000177268"/>
    </source>
</evidence>
<dbReference type="Proteomes" id="UP000177268">
    <property type="component" value="Unassembled WGS sequence"/>
</dbReference>
<organism evidence="8 9">
    <name type="scientific">Candidatus Gottesmanbacteria bacterium RBG_13_45_10</name>
    <dbReference type="NCBI Taxonomy" id="1798370"/>
    <lineage>
        <taxon>Bacteria</taxon>
        <taxon>Candidatus Gottesmaniibacteriota</taxon>
    </lineage>
</organism>
<dbReference type="CDD" id="cd00364">
    <property type="entry name" value="Ribosomal_uS17"/>
    <property type="match status" value="1"/>
</dbReference>
<comment type="caution">
    <text evidence="8">The sequence shown here is derived from an EMBL/GenBank/DDBJ whole genome shotgun (WGS) entry which is preliminary data.</text>
</comment>
<comment type="function">
    <text evidence="6">One of the primary rRNA binding proteins, it binds specifically to the 5'-end of 16S ribosomal RNA.</text>
</comment>
<evidence type="ECO:0000256" key="3">
    <source>
        <dbReference type="ARBA" id="ARBA00022884"/>
    </source>
</evidence>
<dbReference type="Pfam" id="PF00366">
    <property type="entry name" value="Ribosomal_S17"/>
    <property type="match status" value="1"/>
</dbReference>
<dbReference type="GO" id="GO:0019843">
    <property type="term" value="F:rRNA binding"/>
    <property type="evidence" value="ECO:0007669"/>
    <property type="project" value="UniProtKB-UniRule"/>
</dbReference>
<reference evidence="8 9" key="1">
    <citation type="journal article" date="2016" name="Nat. Commun.">
        <title>Thousands of microbial genomes shed light on interconnected biogeochemical processes in an aquifer system.</title>
        <authorList>
            <person name="Anantharaman K."/>
            <person name="Brown C.T."/>
            <person name="Hug L.A."/>
            <person name="Sharon I."/>
            <person name="Castelle C.J."/>
            <person name="Probst A.J."/>
            <person name="Thomas B.C."/>
            <person name="Singh A."/>
            <person name="Wilkins M.J."/>
            <person name="Karaoz U."/>
            <person name="Brodie E.L."/>
            <person name="Williams K.H."/>
            <person name="Hubbard S.S."/>
            <person name="Banfield J.F."/>
        </authorList>
    </citation>
    <scope>NUCLEOTIDE SEQUENCE [LARGE SCALE GENOMIC DNA]</scope>
</reference>
<dbReference type="GO" id="GO:0006412">
    <property type="term" value="P:translation"/>
    <property type="evidence" value="ECO:0007669"/>
    <property type="project" value="UniProtKB-UniRule"/>
</dbReference>
<dbReference type="SUPFAM" id="SSF50249">
    <property type="entry name" value="Nucleic acid-binding proteins"/>
    <property type="match status" value="1"/>
</dbReference>
<dbReference type="GO" id="GO:0022627">
    <property type="term" value="C:cytosolic small ribosomal subunit"/>
    <property type="evidence" value="ECO:0007669"/>
    <property type="project" value="UniProtKB-UniRule"/>
</dbReference>
<dbReference type="PRINTS" id="PR00973">
    <property type="entry name" value="RIBOSOMALS17"/>
</dbReference>
<evidence type="ECO:0000256" key="7">
    <source>
        <dbReference type="RuleBase" id="RU003872"/>
    </source>
</evidence>
<dbReference type="InterPro" id="IPR000266">
    <property type="entry name" value="Ribosomal_uS17"/>
</dbReference>
<dbReference type="STRING" id="1798370.A2Z00_00205"/>
<dbReference type="EMBL" id="MFIZ01000012">
    <property type="protein sequence ID" value="OGG11890.1"/>
    <property type="molecule type" value="Genomic_DNA"/>
</dbReference>
<dbReference type="PANTHER" id="PTHR10744:SF1">
    <property type="entry name" value="SMALL RIBOSOMAL SUBUNIT PROTEIN US17M"/>
    <property type="match status" value="1"/>
</dbReference>
<dbReference type="Gene3D" id="2.40.50.140">
    <property type="entry name" value="Nucleic acid-binding proteins"/>
    <property type="match status" value="1"/>
</dbReference>
<evidence type="ECO:0000256" key="6">
    <source>
        <dbReference type="HAMAP-Rule" id="MF_01345"/>
    </source>
</evidence>
<name>A0A1F5ZHG7_9BACT</name>
<dbReference type="PANTHER" id="PTHR10744">
    <property type="entry name" value="40S RIBOSOMAL PROTEIN S11 FAMILY MEMBER"/>
    <property type="match status" value="1"/>
</dbReference>
<evidence type="ECO:0000313" key="8">
    <source>
        <dbReference type="EMBL" id="OGG11890.1"/>
    </source>
</evidence>
<dbReference type="PROSITE" id="PS00056">
    <property type="entry name" value="RIBOSOMAL_S17"/>
    <property type="match status" value="1"/>
</dbReference>
<dbReference type="NCBIfam" id="NF004123">
    <property type="entry name" value="PRK05610.1"/>
    <property type="match status" value="1"/>
</dbReference>
<gene>
    <name evidence="6" type="primary">rpsQ</name>
    <name evidence="8" type="ORF">A2Z00_00205</name>
</gene>
<keyword evidence="4 6" id="KW-0689">Ribosomal protein</keyword>
<comment type="similarity">
    <text evidence="1 6 7">Belongs to the universal ribosomal protein uS17 family.</text>
</comment>
<proteinExistence type="inferred from homology"/>
<evidence type="ECO:0000256" key="5">
    <source>
        <dbReference type="ARBA" id="ARBA00023274"/>
    </source>
</evidence>
<evidence type="ECO:0000256" key="1">
    <source>
        <dbReference type="ARBA" id="ARBA00010254"/>
    </source>
</evidence>
<evidence type="ECO:0000256" key="4">
    <source>
        <dbReference type="ARBA" id="ARBA00022980"/>
    </source>
</evidence>
<dbReference type="AlphaFoldDB" id="A0A1F5ZHG7"/>
<protein>
    <recommendedName>
        <fullName evidence="6">Small ribosomal subunit protein uS17</fullName>
    </recommendedName>
</protein>
<dbReference type="InterPro" id="IPR019984">
    <property type="entry name" value="Ribosomal_uS17_bact/chlr"/>
</dbReference>
<keyword evidence="5 6" id="KW-0687">Ribonucleoprotein</keyword>
<dbReference type="NCBIfam" id="TIGR03635">
    <property type="entry name" value="uS17_bact"/>
    <property type="match status" value="1"/>
</dbReference>
<keyword evidence="3 6" id="KW-0694">RNA-binding</keyword>
<dbReference type="GO" id="GO:0003735">
    <property type="term" value="F:structural constituent of ribosome"/>
    <property type="evidence" value="ECO:0007669"/>
    <property type="project" value="UniProtKB-UniRule"/>
</dbReference>
<accession>A0A1F5ZHG7</accession>
<comment type="subunit">
    <text evidence="6">Part of the 30S ribosomal subunit.</text>
</comment>
<keyword evidence="2 6" id="KW-0699">rRNA-binding</keyword>
<dbReference type="InterPro" id="IPR019979">
    <property type="entry name" value="Ribosomal_uS17_CS"/>
</dbReference>
<dbReference type="InterPro" id="IPR012340">
    <property type="entry name" value="NA-bd_OB-fold"/>
</dbReference>
<sequence>MPKGKVFEGSVVSTKTPKTIIVEVTHSHRHPLYKKAVKRSKRFSVHNESIDVKEGDKVRIIETKPISKRKHFRLLSKIG</sequence>
<dbReference type="HAMAP" id="MF_01345_B">
    <property type="entry name" value="Ribosomal_uS17_B"/>
    <property type="match status" value="1"/>
</dbReference>
<evidence type="ECO:0000256" key="2">
    <source>
        <dbReference type="ARBA" id="ARBA00022730"/>
    </source>
</evidence>